<comment type="caution">
    <text evidence="2">The sequence shown here is derived from an EMBL/GenBank/DDBJ whole genome shotgun (WGS) entry which is preliminary data.</text>
</comment>
<keyword evidence="1" id="KW-0812">Transmembrane</keyword>
<sequence>MWRAHAAAKQTGRHVVDRFDSLLIRYDAWFLVLMAVLLTIAVVVATALAVWCVTYQGKRFTGRWEWGKWYVSVWAECS</sequence>
<protein>
    <submittedName>
        <fullName evidence="2">Uncharacterized protein</fullName>
    </submittedName>
</protein>
<keyword evidence="1" id="KW-1133">Transmembrane helix</keyword>
<evidence type="ECO:0000256" key="1">
    <source>
        <dbReference type="SAM" id="Phobius"/>
    </source>
</evidence>
<dbReference type="OrthoDB" id="3733746at2"/>
<feature type="transmembrane region" description="Helical" evidence="1">
    <location>
        <begin position="28"/>
        <end position="53"/>
    </location>
</feature>
<dbReference type="EMBL" id="PKKJ01000010">
    <property type="protein sequence ID" value="PKY65925.1"/>
    <property type="molecule type" value="Genomic_DNA"/>
</dbReference>
<keyword evidence="1" id="KW-0472">Membrane</keyword>
<accession>A0A2I1I458</accession>
<proteinExistence type="predicted"/>
<dbReference type="AlphaFoldDB" id="A0A2I1I458"/>
<dbReference type="Proteomes" id="UP000234545">
    <property type="component" value="Unassembled WGS sequence"/>
</dbReference>
<reference evidence="2 3" key="1">
    <citation type="submission" date="2017-12" db="EMBL/GenBank/DDBJ databases">
        <title>Phylogenetic diversity of female urinary microbiome.</title>
        <authorList>
            <person name="Thomas-White K."/>
            <person name="Wolfe A.J."/>
        </authorList>
    </citation>
    <scope>NUCLEOTIDE SEQUENCE [LARGE SCALE GENOMIC DNA]</scope>
    <source>
        <strain evidence="2 3">UMB0250</strain>
    </source>
</reference>
<evidence type="ECO:0000313" key="3">
    <source>
        <dbReference type="Proteomes" id="UP000234545"/>
    </source>
</evidence>
<gene>
    <name evidence="2" type="ORF">CYJ25_07060</name>
</gene>
<evidence type="ECO:0000313" key="2">
    <source>
        <dbReference type="EMBL" id="PKY65925.1"/>
    </source>
</evidence>
<name>A0A2I1I458_9ACTO</name>
<organism evidence="2 3">
    <name type="scientific">Schaalia turicensis</name>
    <dbReference type="NCBI Taxonomy" id="131111"/>
    <lineage>
        <taxon>Bacteria</taxon>
        <taxon>Bacillati</taxon>
        <taxon>Actinomycetota</taxon>
        <taxon>Actinomycetes</taxon>
        <taxon>Actinomycetales</taxon>
        <taxon>Actinomycetaceae</taxon>
        <taxon>Schaalia</taxon>
    </lineage>
</organism>